<feature type="domain" description="DNA topoisomerase IB N-terminal" evidence="8">
    <location>
        <begin position="42"/>
        <end position="89"/>
    </location>
</feature>
<accession>A0A2R3Z961</accession>
<proteinExistence type="inferred from homology"/>
<name>A0A2R3Z961_9FLAO</name>
<feature type="domain" description="DNA topoisomerase I catalytic core eukaryotic-type" evidence="7">
    <location>
        <begin position="106"/>
        <end position="319"/>
    </location>
</feature>
<evidence type="ECO:0000256" key="4">
    <source>
        <dbReference type="ARBA" id="ARBA00023029"/>
    </source>
</evidence>
<dbReference type="AlphaFoldDB" id="A0A2R3Z961"/>
<sequence>MALSQEDITTLIKDPQEAMQLANLTYVHENHLSIERKKVGRGFSYYRKNEKISDEKTLERIKNLVIPPGWKNVRITHLKTGHIQVVGRDEKERKQYIYHPVWSKIRNQTKFFKMAAFGKVLPKIRKQVNKDLDLEGMPKRKVLALVIRLMEETHIRIGNHYYAKKNKTYGLSTFRTKHVKTFKNGLKFEFVGKKGKEHSITVENRKLVELINQCEEIPGWELFKFYDENGEKESIDSNMINEYIHEISGDIFSAKDFRTWSATKIFFETLRELGYTEVEKENKKNIIRAFDAAAEGLGNSRSVCRSYYVHPKVVETYENGKIVPYFRKVKDDREPAYTELSETEKTILKLIKDYKIELSN</sequence>
<keyword evidence="5" id="KW-0238">DNA-binding</keyword>
<dbReference type="PRINTS" id="PR00416">
    <property type="entry name" value="EUTPISMRASEI"/>
</dbReference>
<dbReference type="Gene3D" id="3.30.66.10">
    <property type="entry name" value="DNA topoisomerase I domain"/>
    <property type="match status" value="1"/>
</dbReference>
<dbReference type="InterPro" id="IPR049331">
    <property type="entry name" value="Top1B_N_bact"/>
</dbReference>
<keyword evidence="6 9" id="KW-0413">Isomerase</keyword>
<evidence type="ECO:0000256" key="2">
    <source>
        <dbReference type="ARBA" id="ARBA00006645"/>
    </source>
</evidence>
<dbReference type="GO" id="GO:0003677">
    <property type="term" value="F:DNA binding"/>
    <property type="evidence" value="ECO:0007669"/>
    <property type="project" value="UniProtKB-KW"/>
</dbReference>
<gene>
    <name evidence="9" type="ORF">C7S20_16620</name>
</gene>
<dbReference type="PROSITE" id="PS52038">
    <property type="entry name" value="TOPO_IB_2"/>
    <property type="match status" value="1"/>
</dbReference>
<dbReference type="EC" id="5.6.2.1" evidence="3"/>
<keyword evidence="10" id="KW-1185">Reference proteome</keyword>
<dbReference type="InterPro" id="IPR013500">
    <property type="entry name" value="TopoI_cat_euk"/>
</dbReference>
<dbReference type="KEGG" id="grs:C7S20_16620"/>
<evidence type="ECO:0000256" key="6">
    <source>
        <dbReference type="ARBA" id="ARBA00023235"/>
    </source>
</evidence>
<dbReference type="RefSeq" id="WP_107013523.1">
    <property type="nucleotide sequence ID" value="NZ_CP028136.1"/>
</dbReference>
<dbReference type="OrthoDB" id="9778962at2"/>
<dbReference type="Pfam" id="PF21338">
    <property type="entry name" value="Top1B_N_bact"/>
    <property type="match status" value="1"/>
</dbReference>
<protein>
    <recommendedName>
        <fullName evidence="3">DNA topoisomerase</fullName>
        <ecNumber evidence="3">5.6.2.1</ecNumber>
    </recommendedName>
</protein>
<dbReference type="InterPro" id="IPR014711">
    <property type="entry name" value="TopoI_cat_a-hlx-sub_euk"/>
</dbReference>
<dbReference type="InterPro" id="IPR001631">
    <property type="entry name" value="TopoI"/>
</dbReference>
<dbReference type="Proteomes" id="UP000241507">
    <property type="component" value="Chromosome"/>
</dbReference>
<dbReference type="SUPFAM" id="SSF56349">
    <property type="entry name" value="DNA breaking-rejoining enzymes"/>
    <property type="match status" value="1"/>
</dbReference>
<evidence type="ECO:0000259" key="8">
    <source>
        <dbReference type="Pfam" id="PF21338"/>
    </source>
</evidence>
<dbReference type="SUPFAM" id="SSF55869">
    <property type="entry name" value="DNA topoisomerase I domain"/>
    <property type="match status" value="1"/>
</dbReference>
<evidence type="ECO:0000259" key="7">
    <source>
        <dbReference type="Pfam" id="PF01028"/>
    </source>
</evidence>
<dbReference type="EMBL" id="CP028136">
    <property type="protein sequence ID" value="AVR46752.1"/>
    <property type="molecule type" value="Genomic_DNA"/>
</dbReference>
<reference evidence="10" key="1">
    <citation type="submission" date="2018-03" db="EMBL/GenBank/DDBJ databases">
        <title>Gramella fulva sp. nov., isolated from a dry surface of tidal flat.</title>
        <authorList>
            <person name="Hwang S.H."/>
            <person name="Hwang W.M."/>
            <person name="Kang K."/>
            <person name="Ahn T.-Y."/>
        </authorList>
    </citation>
    <scope>NUCLEOTIDE SEQUENCE [LARGE SCALE GENOMIC DNA]</scope>
    <source>
        <strain evidence="10">SH35</strain>
    </source>
</reference>
<evidence type="ECO:0000256" key="5">
    <source>
        <dbReference type="ARBA" id="ARBA00023125"/>
    </source>
</evidence>
<dbReference type="Gene3D" id="3.90.15.10">
    <property type="entry name" value="Topoisomerase I, Chain A, domain 3"/>
    <property type="match status" value="1"/>
</dbReference>
<evidence type="ECO:0000313" key="10">
    <source>
        <dbReference type="Proteomes" id="UP000241507"/>
    </source>
</evidence>
<keyword evidence="4" id="KW-0799">Topoisomerase</keyword>
<dbReference type="Gene3D" id="1.10.132.120">
    <property type="match status" value="1"/>
</dbReference>
<organism evidence="9 10">
    <name type="scientific">Christiangramia fulva</name>
    <dbReference type="NCBI Taxonomy" id="2126553"/>
    <lineage>
        <taxon>Bacteria</taxon>
        <taxon>Pseudomonadati</taxon>
        <taxon>Bacteroidota</taxon>
        <taxon>Flavobacteriia</taxon>
        <taxon>Flavobacteriales</taxon>
        <taxon>Flavobacteriaceae</taxon>
        <taxon>Christiangramia</taxon>
    </lineage>
</organism>
<evidence type="ECO:0000256" key="3">
    <source>
        <dbReference type="ARBA" id="ARBA00012891"/>
    </source>
</evidence>
<dbReference type="GO" id="GO:0003917">
    <property type="term" value="F:DNA topoisomerase type I (single strand cut, ATP-independent) activity"/>
    <property type="evidence" value="ECO:0007669"/>
    <property type="project" value="UniProtKB-EC"/>
</dbReference>
<comment type="similarity">
    <text evidence="2">Belongs to the type IB topoisomerase family.</text>
</comment>
<dbReference type="InterPro" id="IPR035447">
    <property type="entry name" value="DNA_topo_I_N_sf"/>
</dbReference>
<dbReference type="GO" id="GO:0006265">
    <property type="term" value="P:DNA topological change"/>
    <property type="evidence" value="ECO:0007669"/>
    <property type="project" value="InterPro"/>
</dbReference>
<evidence type="ECO:0000256" key="1">
    <source>
        <dbReference type="ARBA" id="ARBA00000213"/>
    </source>
</evidence>
<dbReference type="InterPro" id="IPR011010">
    <property type="entry name" value="DNA_brk_join_enz"/>
</dbReference>
<dbReference type="Pfam" id="PF01028">
    <property type="entry name" value="Topoisom_I"/>
    <property type="match status" value="1"/>
</dbReference>
<evidence type="ECO:0000313" key="9">
    <source>
        <dbReference type="EMBL" id="AVR46752.1"/>
    </source>
</evidence>
<comment type="catalytic activity">
    <reaction evidence="1">
        <text>ATP-independent breakage of single-stranded DNA, followed by passage and rejoining.</text>
        <dbReference type="EC" id="5.6.2.1"/>
    </reaction>
</comment>